<evidence type="ECO:0000313" key="2">
    <source>
        <dbReference type="Proteomes" id="UP000391919"/>
    </source>
</evidence>
<reference evidence="1 2" key="1">
    <citation type="submission" date="2019-09" db="EMBL/GenBank/DDBJ databases">
        <title>Draft genome sequence of Bacillus sp. JC-7.</title>
        <authorList>
            <person name="Tanaka N."/>
            <person name="Shiwa Y."/>
            <person name="Fujita N."/>
            <person name="Tanasupawat S."/>
        </authorList>
    </citation>
    <scope>NUCLEOTIDE SEQUENCE [LARGE SCALE GENOMIC DNA]</scope>
    <source>
        <strain evidence="1 2">JC-7</strain>
    </source>
</reference>
<organism evidence="1 2">
    <name type="scientific">Weizmannia acidilactici</name>
    <dbReference type="NCBI Taxonomy" id="2607726"/>
    <lineage>
        <taxon>Bacteria</taxon>
        <taxon>Bacillati</taxon>
        <taxon>Bacillota</taxon>
        <taxon>Bacilli</taxon>
        <taxon>Bacillales</taxon>
        <taxon>Bacillaceae</taxon>
        <taxon>Heyndrickxia</taxon>
    </lineage>
</organism>
<dbReference type="AlphaFoldDB" id="A0A5J4JJ36"/>
<sequence>MGMIKRLLSLFKLDTEEDWDDWDWDDESWEEEWDEEEEEI</sequence>
<comment type="caution">
    <text evidence="1">The sequence shown here is derived from an EMBL/GenBank/DDBJ whole genome shotgun (WGS) entry which is preliminary data.</text>
</comment>
<keyword evidence="2" id="KW-1185">Reference proteome</keyword>
<dbReference type="EMBL" id="BKZQ01000021">
    <property type="protein sequence ID" value="GER70498.1"/>
    <property type="molecule type" value="Genomic_DNA"/>
</dbReference>
<dbReference type="Proteomes" id="UP000391919">
    <property type="component" value="Unassembled WGS sequence"/>
</dbReference>
<proteinExistence type="predicted"/>
<evidence type="ECO:0000313" key="1">
    <source>
        <dbReference type="EMBL" id="GER70498.1"/>
    </source>
</evidence>
<accession>A0A5J4JJ36</accession>
<protein>
    <submittedName>
        <fullName evidence="1">Uncharacterized protein</fullName>
    </submittedName>
</protein>
<name>A0A5J4JJ36_9BACI</name>
<gene>
    <name evidence="1" type="ORF">BpJC7_18010</name>
</gene>